<organism evidence="1 2">
    <name type="scientific">Moelleriella libera RCEF 2490</name>
    <dbReference type="NCBI Taxonomy" id="1081109"/>
    <lineage>
        <taxon>Eukaryota</taxon>
        <taxon>Fungi</taxon>
        <taxon>Dikarya</taxon>
        <taxon>Ascomycota</taxon>
        <taxon>Pezizomycotina</taxon>
        <taxon>Sordariomycetes</taxon>
        <taxon>Hypocreomycetidae</taxon>
        <taxon>Hypocreales</taxon>
        <taxon>Clavicipitaceae</taxon>
        <taxon>Moelleriella</taxon>
    </lineage>
</organism>
<name>A0A166U3X2_9HYPO</name>
<gene>
    <name evidence="1" type="ORF">AAL_01354</name>
</gene>
<dbReference type="EMBL" id="AZGY01000002">
    <property type="protein sequence ID" value="OAA32022.1"/>
    <property type="molecule type" value="Genomic_DNA"/>
</dbReference>
<dbReference type="SUPFAM" id="SSF63829">
    <property type="entry name" value="Calcium-dependent phosphotriesterase"/>
    <property type="match status" value="1"/>
</dbReference>
<dbReference type="Gene3D" id="2.120.10.30">
    <property type="entry name" value="TolB, C-terminal domain"/>
    <property type="match status" value="1"/>
</dbReference>
<accession>A0A166U3X2</accession>
<sequence>MALGLNFRNVLVGLVFVLGAVLFQPVNQRLTTLGLRRPLDSLPMIHGHATEIIANTQHCEDVHYHSDSGFIYTACQTGDPHARYEWFPPLGIFEDHRKATGGRLFVVDPKTFKARQLTLQGFKHDFVTHGIDVVSDVTDKENVYIFAVNHPPNPKHYLASGGRSSSEPKAQSQIEIFTHKPGSDVAVHRRSIRSPLITTPNDIVATSASRFYVTNDHYYREGRRRMLEDFLTRGAAPWTNMSLVTITDAQAADPTTGFQALPVLRGLHNNNGLGHAGPDNKDEILVTDASGGVLYRLRRRAGTEALQVIEEVQMPIMLDNPSWYEDEWKTRDNDASGYILNGLARGIDLAAHMHDQSVSAAVQVYHLRANGSAGAAGGHKHWEKRLVYSDRGAQLNTVSGAVVVGIDPAQNGGKKQGWLFMTGFVGKNMVAARIDL</sequence>
<dbReference type="AlphaFoldDB" id="A0A166U3X2"/>
<proteinExistence type="predicted"/>
<dbReference type="Proteomes" id="UP000078544">
    <property type="component" value="Unassembled WGS sequence"/>
</dbReference>
<reference evidence="1 2" key="1">
    <citation type="journal article" date="2016" name="Genome Biol. Evol.">
        <title>Divergent and convergent evolution of fungal pathogenicity.</title>
        <authorList>
            <person name="Shang Y."/>
            <person name="Xiao G."/>
            <person name="Zheng P."/>
            <person name="Cen K."/>
            <person name="Zhan S."/>
            <person name="Wang C."/>
        </authorList>
    </citation>
    <scope>NUCLEOTIDE SEQUENCE [LARGE SCALE GENOMIC DNA]</scope>
    <source>
        <strain evidence="1 2">RCEF 2490</strain>
    </source>
</reference>
<evidence type="ECO:0000313" key="1">
    <source>
        <dbReference type="EMBL" id="OAA32022.1"/>
    </source>
</evidence>
<dbReference type="PANTHER" id="PTHR11799:SF12">
    <property type="entry name" value="PARAOXONASE-RELATED"/>
    <property type="match status" value="1"/>
</dbReference>
<comment type="caution">
    <text evidence="1">The sequence shown here is derived from an EMBL/GenBank/DDBJ whole genome shotgun (WGS) entry which is preliminary data.</text>
</comment>
<dbReference type="InterPro" id="IPR011042">
    <property type="entry name" value="6-blade_b-propeller_TolB-like"/>
</dbReference>
<dbReference type="STRING" id="1081109.A0A166U3X2"/>
<protein>
    <submittedName>
        <fullName evidence="1">Six-bladed beta-propeller, TolB-like protein</fullName>
    </submittedName>
</protein>
<dbReference type="OrthoDB" id="5307922at2759"/>
<dbReference type="PANTHER" id="PTHR11799">
    <property type="entry name" value="PARAOXONASE"/>
    <property type="match status" value="1"/>
</dbReference>
<keyword evidence="2" id="KW-1185">Reference proteome</keyword>
<dbReference type="InterPro" id="IPR051288">
    <property type="entry name" value="Serum_paraoxonase/arylesterase"/>
</dbReference>
<evidence type="ECO:0000313" key="2">
    <source>
        <dbReference type="Proteomes" id="UP000078544"/>
    </source>
</evidence>